<comment type="caution">
    <text evidence="1">The sequence shown here is derived from an EMBL/GenBank/DDBJ whole genome shotgun (WGS) entry which is preliminary data.</text>
</comment>
<proteinExistence type="predicted"/>
<dbReference type="EMBL" id="AZBU02000001">
    <property type="protein sequence ID" value="TMS33089.1"/>
    <property type="molecule type" value="Genomic_DNA"/>
</dbReference>
<sequence>MEEVDQPCSDLNPQAVGDCYLAAGCTMRKLSDLAVLLSNVNLAANQDAIHQLIRAVQRFQCGIEKVSQDIKQRTRNCIKHDTARTMKPRRLRKKTKKKLRSRIRSLRFYPRFARYVMTPPEAIYDVDPNTIHFGPQMNDITPLETVLGGEDEAASAELLAQEHMNYEANSTNFETIIKVKPVEEDTKKSVVLDAHSIPADVKPDLDYERFDHIIGG</sequence>
<evidence type="ECO:0000313" key="1">
    <source>
        <dbReference type="EMBL" id="TMS33089.1"/>
    </source>
</evidence>
<accession>A0A4U8UKN1</accession>
<gene>
    <name evidence="1" type="ORF">L596_000865</name>
</gene>
<organism evidence="1 2">
    <name type="scientific">Steinernema carpocapsae</name>
    <name type="common">Entomopathogenic nematode</name>
    <dbReference type="NCBI Taxonomy" id="34508"/>
    <lineage>
        <taxon>Eukaryota</taxon>
        <taxon>Metazoa</taxon>
        <taxon>Ecdysozoa</taxon>
        <taxon>Nematoda</taxon>
        <taxon>Chromadorea</taxon>
        <taxon>Rhabditida</taxon>
        <taxon>Tylenchina</taxon>
        <taxon>Panagrolaimomorpha</taxon>
        <taxon>Strongyloidoidea</taxon>
        <taxon>Steinernematidae</taxon>
        <taxon>Steinernema</taxon>
    </lineage>
</organism>
<name>A0A4U8UKN1_STECR</name>
<reference evidence="1 2" key="2">
    <citation type="journal article" date="2019" name="G3 (Bethesda)">
        <title>Hybrid Assembly of the Genome of the Entomopathogenic Nematode Steinernema carpocapsae Identifies the X-Chromosome.</title>
        <authorList>
            <person name="Serra L."/>
            <person name="Macchietto M."/>
            <person name="Macias-Munoz A."/>
            <person name="McGill C.J."/>
            <person name="Rodriguez I.M."/>
            <person name="Rodriguez B."/>
            <person name="Murad R."/>
            <person name="Mortazavi A."/>
        </authorList>
    </citation>
    <scope>NUCLEOTIDE SEQUENCE [LARGE SCALE GENOMIC DNA]</scope>
    <source>
        <strain evidence="1 2">ALL</strain>
    </source>
</reference>
<evidence type="ECO:0000313" key="2">
    <source>
        <dbReference type="Proteomes" id="UP000298663"/>
    </source>
</evidence>
<reference evidence="1 2" key="1">
    <citation type="journal article" date="2015" name="Genome Biol.">
        <title>Comparative genomics of Steinernema reveals deeply conserved gene regulatory networks.</title>
        <authorList>
            <person name="Dillman A.R."/>
            <person name="Macchietto M."/>
            <person name="Porter C.F."/>
            <person name="Rogers A."/>
            <person name="Williams B."/>
            <person name="Antoshechkin I."/>
            <person name="Lee M.M."/>
            <person name="Goodwin Z."/>
            <person name="Lu X."/>
            <person name="Lewis E.E."/>
            <person name="Goodrich-Blair H."/>
            <person name="Stock S.P."/>
            <person name="Adams B.J."/>
            <person name="Sternberg P.W."/>
            <person name="Mortazavi A."/>
        </authorList>
    </citation>
    <scope>NUCLEOTIDE SEQUENCE [LARGE SCALE GENOMIC DNA]</scope>
    <source>
        <strain evidence="1 2">ALL</strain>
    </source>
</reference>
<dbReference type="EMBL" id="CM016762">
    <property type="protein sequence ID" value="TMS33089.1"/>
    <property type="molecule type" value="Genomic_DNA"/>
</dbReference>
<protein>
    <submittedName>
        <fullName evidence="1">Uncharacterized protein</fullName>
    </submittedName>
</protein>
<dbReference type="Proteomes" id="UP000298663">
    <property type="component" value="Chromosome X"/>
</dbReference>
<keyword evidence="2" id="KW-1185">Reference proteome</keyword>
<dbReference type="AlphaFoldDB" id="A0A4U8UKN1"/>